<accession>A0A919A9G7</accession>
<evidence type="ECO:0000313" key="2">
    <source>
        <dbReference type="EMBL" id="GHE90265.1"/>
    </source>
</evidence>
<reference evidence="2" key="1">
    <citation type="journal article" date="2014" name="Int. J. Syst. Evol. Microbiol.">
        <title>Complete genome sequence of Corynebacterium casei LMG S-19264T (=DSM 44701T), isolated from a smear-ripened cheese.</title>
        <authorList>
            <consortium name="US DOE Joint Genome Institute (JGI-PGF)"/>
            <person name="Walter F."/>
            <person name="Albersmeier A."/>
            <person name="Kalinowski J."/>
            <person name="Ruckert C."/>
        </authorList>
    </citation>
    <scope>NUCLEOTIDE SEQUENCE</scope>
    <source>
        <strain evidence="2">JCM 4784</strain>
    </source>
</reference>
<gene>
    <name evidence="2" type="ORF">GCM10018785_66460</name>
</gene>
<comment type="caution">
    <text evidence="2">The sequence shown here is derived from an EMBL/GenBank/DDBJ whole genome shotgun (WGS) entry which is preliminary data.</text>
</comment>
<dbReference type="Pfam" id="PF22564">
    <property type="entry name" value="HAAS"/>
    <property type="match status" value="1"/>
</dbReference>
<proteinExistence type="predicted"/>
<feature type="transmembrane region" description="Helical" evidence="1">
    <location>
        <begin position="93"/>
        <end position="122"/>
    </location>
</feature>
<sequence>MKAPDHALVLAYLTDVERAAAPLDPARRGELLADLREHIEVSLADADTRDEAAVRAVLAQLGEPAAIAAAALAEAPAVPPAPEPDRFRTRLTILVLACVGPATLIGGPLALVLAAGAGLYLLSTSPRWTPRQKLKGGALTLALPLLLLLAGLAGAGRLGPTELLLLLGLNILLPLLGARLLWRKASTTRPLPAGV</sequence>
<dbReference type="Proteomes" id="UP000608024">
    <property type="component" value="Unassembled WGS sequence"/>
</dbReference>
<organism evidence="2 3">
    <name type="scientific">Streptomyces longispororuber</name>
    <dbReference type="NCBI Taxonomy" id="68230"/>
    <lineage>
        <taxon>Bacteria</taxon>
        <taxon>Bacillati</taxon>
        <taxon>Actinomycetota</taxon>
        <taxon>Actinomycetes</taxon>
        <taxon>Kitasatosporales</taxon>
        <taxon>Streptomycetaceae</taxon>
        <taxon>Streptomyces</taxon>
    </lineage>
</organism>
<evidence type="ECO:0000313" key="3">
    <source>
        <dbReference type="Proteomes" id="UP000608024"/>
    </source>
</evidence>
<keyword evidence="1" id="KW-0472">Membrane</keyword>
<protein>
    <submittedName>
        <fullName evidence="2">Uncharacterized protein</fullName>
    </submittedName>
</protein>
<feature type="transmembrane region" description="Helical" evidence="1">
    <location>
        <begin position="163"/>
        <end position="182"/>
    </location>
</feature>
<evidence type="ECO:0000256" key="1">
    <source>
        <dbReference type="SAM" id="Phobius"/>
    </source>
</evidence>
<keyword evidence="1" id="KW-1133">Transmembrane helix</keyword>
<reference evidence="2" key="2">
    <citation type="submission" date="2020-09" db="EMBL/GenBank/DDBJ databases">
        <authorList>
            <person name="Sun Q."/>
            <person name="Ohkuma M."/>
        </authorList>
    </citation>
    <scope>NUCLEOTIDE SEQUENCE</scope>
    <source>
        <strain evidence="2">JCM 4784</strain>
    </source>
</reference>
<dbReference type="AlphaFoldDB" id="A0A919A9G7"/>
<keyword evidence="1" id="KW-0812">Transmembrane</keyword>
<feature type="transmembrane region" description="Helical" evidence="1">
    <location>
        <begin position="134"/>
        <end position="157"/>
    </location>
</feature>
<keyword evidence="3" id="KW-1185">Reference proteome</keyword>
<dbReference type="EMBL" id="BNBT01000168">
    <property type="protein sequence ID" value="GHE90265.1"/>
    <property type="molecule type" value="Genomic_DNA"/>
</dbReference>
<name>A0A919A9G7_9ACTN</name>
<dbReference type="RefSeq" id="WP_190139877.1">
    <property type="nucleotide sequence ID" value="NZ_BNBT01000168.1"/>
</dbReference>